<sequence length="175" mass="18487">MAEMVARSSGSGEDATRAVARLGGAAGVDPTPTGTDNAGDGAPAHKWRLPVQRRTSSGGRGRRLQREWSSARRAVEVADDAKARMASSSGGPGGGAAVGEDDEQRHDPSRCRRGAVTPASSSGSGNGTVNDVEQRRGGALPDRSIPDETQQQWTMRRDFDEARRRDGLLAKKITH</sequence>
<comment type="caution">
    <text evidence="2">The sequence shown here is derived from an EMBL/GenBank/DDBJ whole genome shotgun (WGS) entry which is preliminary data.</text>
</comment>
<reference evidence="2 3" key="1">
    <citation type="submission" date="2024-01" db="EMBL/GenBank/DDBJ databases">
        <title>Genome assemblies of Stephania.</title>
        <authorList>
            <person name="Yang L."/>
        </authorList>
    </citation>
    <scope>NUCLEOTIDE SEQUENCE [LARGE SCALE GENOMIC DNA]</scope>
    <source>
        <strain evidence="2">JXDWG</strain>
        <tissue evidence="2">Leaf</tissue>
    </source>
</reference>
<accession>A0AAP0NWD7</accession>
<keyword evidence="3" id="KW-1185">Reference proteome</keyword>
<feature type="compositionally biased region" description="Basic and acidic residues" evidence="1">
    <location>
        <begin position="155"/>
        <end position="169"/>
    </location>
</feature>
<dbReference type="EMBL" id="JBBNAG010000007">
    <property type="protein sequence ID" value="KAK9118811.1"/>
    <property type="molecule type" value="Genomic_DNA"/>
</dbReference>
<gene>
    <name evidence="2" type="ORF">Scep_016904</name>
</gene>
<feature type="compositionally biased region" description="Basic and acidic residues" evidence="1">
    <location>
        <begin position="64"/>
        <end position="83"/>
    </location>
</feature>
<evidence type="ECO:0000313" key="2">
    <source>
        <dbReference type="EMBL" id="KAK9118811.1"/>
    </source>
</evidence>
<proteinExistence type="predicted"/>
<evidence type="ECO:0000256" key="1">
    <source>
        <dbReference type="SAM" id="MobiDB-lite"/>
    </source>
</evidence>
<name>A0AAP0NWD7_9MAGN</name>
<protein>
    <submittedName>
        <fullName evidence="2">Uncharacterized protein</fullName>
    </submittedName>
</protein>
<evidence type="ECO:0000313" key="3">
    <source>
        <dbReference type="Proteomes" id="UP001419268"/>
    </source>
</evidence>
<dbReference type="Proteomes" id="UP001419268">
    <property type="component" value="Unassembled WGS sequence"/>
</dbReference>
<organism evidence="2 3">
    <name type="scientific">Stephania cephalantha</name>
    <dbReference type="NCBI Taxonomy" id="152367"/>
    <lineage>
        <taxon>Eukaryota</taxon>
        <taxon>Viridiplantae</taxon>
        <taxon>Streptophyta</taxon>
        <taxon>Embryophyta</taxon>
        <taxon>Tracheophyta</taxon>
        <taxon>Spermatophyta</taxon>
        <taxon>Magnoliopsida</taxon>
        <taxon>Ranunculales</taxon>
        <taxon>Menispermaceae</taxon>
        <taxon>Menispermoideae</taxon>
        <taxon>Cissampelideae</taxon>
        <taxon>Stephania</taxon>
    </lineage>
</organism>
<dbReference type="AlphaFoldDB" id="A0AAP0NWD7"/>
<feature type="region of interest" description="Disordered" evidence="1">
    <location>
        <begin position="1"/>
        <end position="175"/>
    </location>
</feature>
<feature type="compositionally biased region" description="Polar residues" evidence="1">
    <location>
        <begin position="118"/>
        <end position="131"/>
    </location>
</feature>